<sequence length="269" mass="31811">MKNNTALLFFFVIICTTCKYNPREHLVGEIKKVSNNRFFFDEDVVDDKIYLNKKKDAFFEVPLLPYGFFLIYDDNQPFPVLYYAKPNNNLSARLYNRIGIYEIYLYKYFMIVKLVDSNKFVKIYFLDASAENIYVLPKYFYTKYSFKELTNDFVTMNNIITSTSGVQDRNILKNANVNFATPIVGAIISAGIFYKNEIPFLIGETIYSQYLLNLMSGDIRYFSHVEEFKSFLDSTDYNKRTIEIIDFSYKKYAIKKKEGKRMCVFYKVE</sequence>
<proteinExistence type="predicted"/>
<comment type="caution">
    <text evidence="1">The sequence shown here is derived from an EMBL/GenBank/DDBJ whole genome shotgun (WGS) entry which is preliminary data.</text>
</comment>
<dbReference type="AlphaFoldDB" id="A0A5J4QU79"/>
<name>A0A5J4QU79_9ZZZZ</name>
<gene>
    <name evidence="1" type="ORF">EZS27_025349</name>
</gene>
<accession>A0A5J4QU79</accession>
<organism evidence="1">
    <name type="scientific">termite gut metagenome</name>
    <dbReference type="NCBI Taxonomy" id="433724"/>
    <lineage>
        <taxon>unclassified sequences</taxon>
        <taxon>metagenomes</taxon>
        <taxon>organismal metagenomes</taxon>
    </lineage>
</organism>
<reference evidence="1" key="1">
    <citation type="submission" date="2019-03" db="EMBL/GenBank/DDBJ databases">
        <title>Single cell metagenomics reveals metabolic interactions within the superorganism composed of flagellate Streblomastix strix and complex community of Bacteroidetes bacteria on its surface.</title>
        <authorList>
            <person name="Treitli S.C."/>
            <person name="Kolisko M."/>
            <person name="Husnik F."/>
            <person name="Keeling P."/>
            <person name="Hampl V."/>
        </authorList>
    </citation>
    <scope>NUCLEOTIDE SEQUENCE</scope>
    <source>
        <strain evidence="1">STM</strain>
    </source>
</reference>
<protein>
    <submittedName>
        <fullName evidence="1">Uncharacterized protein</fullName>
    </submittedName>
</protein>
<evidence type="ECO:0000313" key="1">
    <source>
        <dbReference type="EMBL" id="KAA6325437.1"/>
    </source>
</evidence>
<dbReference type="EMBL" id="SNRY01002362">
    <property type="protein sequence ID" value="KAA6325437.1"/>
    <property type="molecule type" value="Genomic_DNA"/>
</dbReference>